<protein>
    <submittedName>
        <fullName evidence="5">Lytic murein transglycosylase</fullName>
    </submittedName>
</protein>
<dbReference type="PROSITE" id="PS51257">
    <property type="entry name" value="PROKAR_LIPOPROTEIN"/>
    <property type="match status" value="1"/>
</dbReference>
<feature type="domain" description="Transglycosylase SLT" evidence="4">
    <location>
        <begin position="267"/>
        <end position="302"/>
    </location>
</feature>
<dbReference type="RefSeq" id="WP_354432940.1">
    <property type="nucleotide sequence ID" value="NZ_JBEPLY010000001.1"/>
</dbReference>
<dbReference type="InterPro" id="IPR036366">
    <property type="entry name" value="PGBDSf"/>
</dbReference>
<proteinExistence type="predicted"/>
<feature type="chain" id="PRO_5046357249" evidence="2">
    <location>
        <begin position="25"/>
        <end position="380"/>
    </location>
</feature>
<dbReference type="Gene3D" id="1.10.8.350">
    <property type="entry name" value="Bacterial muramidase"/>
    <property type="match status" value="1"/>
</dbReference>
<accession>A0ABV2I6N4</accession>
<keyword evidence="2" id="KW-0732">Signal</keyword>
<reference evidence="5 6" key="1">
    <citation type="submission" date="2024-06" db="EMBL/GenBank/DDBJ databases">
        <title>Genomic Encyclopedia of Type Strains, Phase IV (KMG-IV): sequencing the most valuable type-strain genomes for metagenomic binning, comparative biology and taxonomic classification.</title>
        <authorList>
            <person name="Goeker M."/>
        </authorList>
    </citation>
    <scope>NUCLEOTIDE SEQUENCE [LARGE SCALE GENOMIC DNA]</scope>
    <source>
        <strain evidence="5 6">DSM 28102</strain>
    </source>
</reference>
<dbReference type="Gene3D" id="1.10.530.10">
    <property type="match status" value="1"/>
</dbReference>
<evidence type="ECO:0000259" key="4">
    <source>
        <dbReference type="Pfam" id="PF13406"/>
    </source>
</evidence>
<dbReference type="Gene3D" id="1.10.101.10">
    <property type="entry name" value="PGBD-like superfamily/PGBD"/>
    <property type="match status" value="1"/>
</dbReference>
<dbReference type="EMBL" id="JBEPLY010000001">
    <property type="protein sequence ID" value="MET3598543.1"/>
    <property type="molecule type" value="Genomic_DNA"/>
</dbReference>
<dbReference type="InterPro" id="IPR002477">
    <property type="entry name" value="Peptidoglycan-bd-like"/>
</dbReference>
<feature type="domain" description="Peptidoglycan binding-like" evidence="3">
    <location>
        <begin position="323"/>
        <end position="378"/>
    </location>
</feature>
<dbReference type="PANTHER" id="PTHR30163:SF8">
    <property type="entry name" value="LYTIC MUREIN TRANSGLYCOSYLASE"/>
    <property type="match status" value="1"/>
</dbReference>
<sequence>MYLTRRAFSSGALAVLLSACSSNLTGGFTPVADPGMRQMPNRGWDAWVAGFRGRAEGRGISTATLDAAFARAGYTPGVIEADRNQTEFSRTLEEYLAIAASDERVAKGRANYARYRDVLDRIEATYGVDANVIVAIWGLETMYGERRGNVPVVSSLSTLAYDGRRGAFFEQQLTAALRILQNGDISPEGMVGSWAGAMGHTQFIPTSYLAYAVDFNGDGRRDIWGDDPTDALASTASYLSRSGWRKGQPWGGEEGSPGAAAGTRQIQPQAGGPVFAVGPNFDVIKRYNNSTNYALGVGYLADRIAGAGPIRGSFPPDRYGFSADQRKAVQMRLKAAGYDPGSIDGVFGDETRAAISAYQRGRGLEVTGEPSMALLQRLER</sequence>
<dbReference type="SUPFAM" id="SSF47090">
    <property type="entry name" value="PGBD-like"/>
    <property type="match status" value="1"/>
</dbReference>
<feature type="region of interest" description="Disordered" evidence="1">
    <location>
        <begin position="242"/>
        <end position="265"/>
    </location>
</feature>
<dbReference type="Pfam" id="PF13406">
    <property type="entry name" value="SLT_2"/>
    <property type="match status" value="2"/>
</dbReference>
<dbReference type="SUPFAM" id="SSF53955">
    <property type="entry name" value="Lysozyme-like"/>
    <property type="match status" value="1"/>
</dbReference>
<dbReference type="Proteomes" id="UP001549164">
    <property type="component" value="Unassembled WGS sequence"/>
</dbReference>
<evidence type="ECO:0000313" key="6">
    <source>
        <dbReference type="Proteomes" id="UP001549164"/>
    </source>
</evidence>
<dbReference type="CDD" id="cd13399">
    <property type="entry name" value="Slt35-like"/>
    <property type="match status" value="1"/>
</dbReference>
<feature type="domain" description="Transglycosylase SLT" evidence="4">
    <location>
        <begin position="45"/>
        <end position="253"/>
    </location>
</feature>
<evidence type="ECO:0000256" key="2">
    <source>
        <dbReference type="SAM" id="SignalP"/>
    </source>
</evidence>
<gene>
    <name evidence="5" type="ORF">ABID12_000464</name>
</gene>
<keyword evidence="6" id="KW-1185">Reference proteome</keyword>
<evidence type="ECO:0000313" key="5">
    <source>
        <dbReference type="EMBL" id="MET3598543.1"/>
    </source>
</evidence>
<dbReference type="InterPro" id="IPR031304">
    <property type="entry name" value="SLT_2"/>
</dbReference>
<evidence type="ECO:0000259" key="3">
    <source>
        <dbReference type="Pfam" id="PF01471"/>
    </source>
</evidence>
<organism evidence="5 6">
    <name type="scientific">Martelella mangrovi</name>
    <dbReference type="NCBI Taxonomy" id="1397477"/>
    <lineage>
        <taxon>Bacteria</taxon>
        <taxon>Pseudomonadati</taxon>
        <taxon>Pseudomonadota</taxon>
        <taxon>Alphaproteobacteria</taxon>
        <taxon>Hyphomicrobiales</taxon>
        <taxon>Aurantimonadaceae</taxon>
        <taxon>Martelella</taxon>
    </lineage>
</organism>
<name>A0ABV2I6N4_9HYPH</name>
<feature type="signal peptide" evidence="2">
    <location>
        <begin position="1"/>
        <end position="24"/>
    </location>
</feature>
<dbReference type="InterPro" id="IPR011970">
    <property type="entry name" value="MltB_2"/>
</dbReference>
<dbReference type="InterPro" id="IPR036365">
    <property type="entry name" value="PGBD-like_sf"/>
</dbReference>
<comment type="caution">
    <text evidence="5">The sequence shown here is derived from an EMBL/GenBank/DDBJ whole genome shotgun (WGS) entry which is preliminary data.</text>
</comment>
<dbReference type="InterPro" id="IPR043426">
    <property type="entry name" value="MltB-like"/>
</dbReference>
<dbReference type="PANTHER" id="PTHR30163">
    <property type="entry name" value="MEMBRANE-BOUND LYTIC MUREIN TRANSGLYCOSYLASE B"/>
    <property type="match status" value="1"/>
</dbReference>
<evidence type="ECO:0000256" key="1">
    <source>
        <dbReference type="SAM" id="MobiDB-lite"/>
    </source>
</evidence>
<dbReference type="InterPro" id="IPR023346">
    <property type="entry name" value="Lysozyme-like_dom_sf"/>
</dbReference>
<dbReference type="NCBIfam" id="TIGR02283">
    <property type="entry name" value="MltB_2"/>
    <property type="match status" value="1"/>
</dbReference>
<dbReference type="Pfam" id="PF01471">
    <property type="entry name" value="PG_binding_1"/>
    <property type="match status" value="1"/>
</dbReference>